<sequence length="369" mass="39047">MKKLKQFIWLAMMAFAVVVSSCTKEGPMGPAGQDGSDGKDGVDGNVTCLECHTSELQETVRFQFNSSAHKAGANAVDYAGGRSSCARCHSHEGFTEFAATGTVAANISKPSAWDCKTCHGLHEQFETADYAFRLGAPVTLIADGTTVVDEGNNNTCINCHQSRRNGSYYDSVTEAASYTRTFSGEDATLYLNAAVGPNGSVTDNGDGTLTVVFDVPTTHVYISSSHAGPHYGAQANTFVGTGGYTAESGDVFGAHADGCVMCHMGPASGHSFIPEHENCTGCHTSGAPTAAMDAIAARVQALGEALEAIHAVHYDETDGSWHPMYASITREQFQAFWNFKIVLDDRSNSAHNPVYVKALLAEAEATMGL</sequence>
<dbReference type="InterPro" id="IPR036280">
    <property type="entry name" value="Multihaem_cyt_sf"/>
</dbReference>
<accession>A0ABS1HN73</accession>
<feature type="chain" id="PRO_5045835740" description="Cytochrome c7-like domain-containing protein" evidence="1">
    <location>
        <begin position="22"/>
        <end position="369"/>
    </location>
</feature>
<proteinExistence type="predicted"/>
<evidence type="ECO:0000313" key="2">
    <source>
        <dbReference type="EMBL" id="MBK3519126.1"/>
    </source>
</evidence>
<reference evidence="2 3" key="1">
    <citation type="submission" date="2021-01" db="EMBL/GenBank/DDBJ databases">
        <title>Carboxyliciviraga sp.nov., isolated from coastal sediments.</title>
        <authorList>
            <person name="Lu D."/>
            <person name="Zhang T."/>
        </authorList>
    </citation>
    <scope>NUCLEOTIDE SEQUENCE [LARGE SCALE GENOMIC DNA]</scope>
    <source>
        <strain evidence="2 3">N1Y132</strain>
    </source>
</reference>
<dbReference type="SUPFAM" id="SSF48695">
    <property type="entry name" value="Multiheme cytochromes"/>
    <property type="match status" value="1"/>
</dbReference>
<evidence type="ECO:0008006" key="4">
    <source>
        <dbReference type="Google" id="ProtNLM"/>
    </source>
</evidence>
<keyword evidence="3" id="KW-1185">Reference proteome</keyword>
<gene>
    <name evidence="2" type="ORF">JIV24_17390</name>
</gene>
<dbReference type="RefSeq" id="WP_200466347.1">
    <property type="nucleotide sequence ID" value="NZ_JAENRR010000054.1"/>
</dbReference>
<dbReference type="EMBL" id="JAENRR010000054">
    <property type="protein sequence ID" value="MBK3519126.1"/>
    <property type="molecule type" value="Genomic_DNA"/>
</dbReference>
<name>A0ABS1HN73_9BACT</name>
<dbReference type="PROSITE" id="PS51257">
    <property type="entry name" value="PROKAR_LIPOPROTEIN"/>
    <property type="match status" value="1"/>
</dbReference>
<organism evidence="2 3">
    <name type="scientific">Carboxylicivirga marina</name>
    <dbReference type="NCBI Taxonomy" id="2800988"/>
    <lineage>
        <taxon>Bacteria</taxon>
        <taxon>Pseudomonadati</taxon>
        <taxon>Bacteroidota</taxon>
        <taxon>Bacteroidia</taxon>
        <taxon>Marinilabiliales</taxon>
        <taxon>Marinilabiliaceae</taxon>
        <taxon>Carboxylicivirga</taxon>
    </lineage>
</organism>
<keyword evidence="1" id="KW-0732">Signal</keyword>
<evidence type="ECO:0000256" key="1">
    <source>
        <dbReference type="SAM" id="SignalP"/>
    </source>
</evidence>
<dbReference type="Gene3D" id="1.10.1130.10">
    <property type="entry name" value="Flavocytochrome C3, Chain A"/>
    <property type="match status" value="1"/>
</dbReference>
<evidence type="ECO:0000313" key="3">
    <source>
        <dbReference type="Proteomes" id="UP000605676"/>
    </source>
</evidence>
<feature type="signal peptide" evidence="1">
    <location>
        <begin position="1"/>
        <end position="21"/>
    </location>
</feature>
<protein>
    <recommendedName>
        <fullName evidence="4">Cytochrome c7-like domain-containing protein</fullName>
    </recommendedName>
</protein>
<dbReference type="Proteomes" id="UP000605676">
    <property type="component" value="Unassembled WGS sequence"/>
</dbReference>
<comment type="caution">
    <text evidence="2">The sequence shown here is derived from an EMBL/GenBank/DDBJ whole genome shotgun (WGS) entry which is preliminary data.</text>
</comment>